<organism evidence="1">
    <name type="scientific">Rhizophora mucronata</name>
    <name type="common">Asiatic mangrove</name>
    <dbReference type="NCBI Taxonomy" id="61149"/>
    <lineage>
        <taxon>Eukaryota</taxon>
        <taxon>Viridiplantae</taxon>
        <taxon>Streptophyta</taxon>
        <taxon>Embryophyta</taxon>
        <taxon>Tracheophyta</taxon>
        <taxon>Spermatophyta</taxon>
        <taxon>Magnoliopsida</taxon>
        <taxon>eudicotyledons</taxon>
        <taxon>Gunneridae</taxon>
        <taxon>Pentapetalae</taxon>
        <taxon>rosids</taxon>
        <taxon>fabids</taxon>
        <taxon>Malpighiales</taxon>
        <taxon>Rhizophoraceae</taxon>
        <taxon>Rhizophora</taxon>
    </lineage>
</organism>
<reference evidence="1" key="1">
    <citation type="submission" date="2018-02" db="EMBL/GenBank/DDBJ databases">
        <title>Rhizophora mucronata_Transcriptome.</title>
        <authorList>
            <person name="Meera S.P."/>
            <person name="Sreeshan A."/>
            <person name="Augustine A."/>
        </authorList>
    </citation>
    <scope>NUCLEOTIDE SEQUENCE</scope>
    <source>
        <tissue evidence="1">Leaf</tissue>
    </source>
</reference>
<dbReference type="AlphaFoldDB" id="A0A2P2Q4A8"/>
<dbReference type="EMBL" id="GGEC01081265">
    <property type="protein sequence ID" value="MBX61749.1"/>
    <property type="molecule type" value="Transcribed_RNA"/>
</dbReference>
<sequence>MQGTKFRLGCGQQLELSFVELL</sequence>
<accession>A0A2P2Q4A8</accession>
<evidence type="ECO:0000313" key="1">
    <source>
        <dbReference type="EMBL" id="MBX61749.1"/>
    </source>
</evidence>
<proteinExistence type="predicted"/>
<protein>
    <submittedName>
        <fullName evidence="1">Uncharacterized protein</fullName>
    </submittedName>
</protein>
<name>A0A2P2Q4A8_RHIMU</name>